<dbReference type="Gene3D" id="3.50.30.30">
    <property type="match status" value="1"/>
</dbReference>
<dbReference type="PROSITE" id="PS00136">
    <property type="entry name" value="SUBTILASE_ASP"/>
    <property type="match status" value="1"/>
</dbReference>
<dbReference type="InterPro" id="IPR003137">
    <property type="entry name" value="PA_domain"/>
</dbReference>
<evidence type="ECO:0000256" key="6">
    <source>
        <dbReference type="ARBA" id="ARBA00022801"/>
    </source>
</evidence>
<dbReference type="Gene3D" id="3.40.50.200">
    <property type="entry name" value="Peptidase S8/S53 domain"/>
    <property type="match status" value="1"/>
</dbReference>
<reference evidence="15 16" key="1">
    <citation type="submission" date="2015-03" db="EMBL/GenBank/DDBJ databases">
        <title>Draft genome sequences of two protease-producing strains of Arsukibacterium isolated from two cold and alkaline environments.</title>
        <authorList>
            <person name="Lylloff J.E."/>
            <person name="Skov L.B."/>
            <person name="Jepsen M."/>
            <person name="Hallin P.F."/>
            <person name="Sorensen S.J."/>
            <person name="Stougaard P."/>
            <person name="Glaring M.A."/>
        </authorList>
    </citation>
    <scope>NUCLEOTIDE SEQUENCE [LARGE SCALE GENOMIC DNA]</scope>
    <source>
        <strain evidence="15 16">GCM72</strain>
    </source>
</reference>
<keyword evidence="4" id="KW-0479">Metal-binding</keyword>
<gene>
    <name evidence="15" type="ORF">WG68_10655</name>
</gene>
<dbReference type="Pfam" id="PF04151">
    <property type="entry name" value="PPC"/>
    <property type="match status" value="2"/>
</dbReference>
<dbReference type="InterPro" id="IPR015500">
    <property type="entry name" value="Peptidase_S8_subtilisin-rel"/>
</dbReference>
<dbReference type="OrthoDB" id="9790784at2"/>
<feature type="signal peptide" evidence="11">
    <location>
        <begin position="1"/>
        <end position="25"/>
    </location>
</feature>
<feature type="domain" description="Peptidase C-terminal archaeal/bacterial" evidence="14">
    <location>
        <begin position="677"/>
        <end position="743"/>
    </location>
</feature>
<feature type="domain" description="Peptidase C-terminal archaeal/bacterial" evidence="14">
    <location>
        <begin position="564"/>
        <end position="630"/>
    </location>
</feature>
<comment type="caution">
    <text evidence="15">The sequence shown here is derived from an EMBL/GenBank/DDBJ whole genome shotgun (WGS) entry which is preliminary data.</text>
</comment>
<keyword evidence="7 9" id="KW-0720">Serine protease</keyword>
<keyword evidence="16" id="KW-1185">Reference proteome</keyword>
<keyword evidence="5 11" id="KW-0732">Signal</keyword>
<feature type="domain" description="Peptidase S8/S53" evidence="12">
    <location>
        <begin position="148"/>
        <end position="334"/>
    </location>
</feature>
<dbReference type="PANTHER" id="PTHR43806:SF11">
    <property type="entry name" value="CEREVISIN-RELATED"/>
    <property type="match status" value="1"/>
</dbReference>
<dbReference type="InterPro" id="IPR036852">
    <property type="entry name" value="Peptidase_S8/S53_dom_sf"/>
</dbReference>
<evidence type="ECO:0000313" key="15">
    <source>
        <dbReference type="EMBL" id="KKO45492.1"/>
    </source>
</evidence>
<proteinExistence type="inferred from homology"/>
<dbReference type="InterPro" id="IPR000209">
    <property type="entry name" value="Peptidase_S8/S53_dom"/>
</dbReference>
<dbReference type="GO" id="GO:0004252">
    <property type="term" value="F:serine-type endopeptidase activity"/>
    <property type="evidence" value="ECO:0007669"/>
    <property type="project" value="UniProtKB-UniRule"/>
</dbReference>
<dbReference type="Proteomes" id="UP000034228">
    <property type="component" value="Unassembled WGS sequence"/>
</dbReference>
<evidence type="ECO:0000256" key="8">
    <source>
        <dbReference type="ARBA" id="ARBA00023145"/>
    </source>
</evidence>
<name>A0A0M2V3Q7_9GAMM</name>
<dbReference type="GO" id="GO:0005615">
    <property type="term" value="C:extracellular space"/>
    <property type="evidence" value="ECO:0007669"/>
    <property type="project" value="TreeGrafter"/>
</dbReference>
<evidence type="ECO:0000256" key="5">
    <source>
        <dbReference type="ARBA" id="ARBA00022729"/>
    </source>
</evidence>
<feature type="active site" description="Charge relay system" evidence="9">
    <location>
        <position position="188"/>
    </location>
</feature>
<dbReference type="Pfam" id="PF00082">
    <property type="entry name" value="Peptidase_S8"/>
    <property type="match status" value="2"/>
</dbReference>
<dbReference type="STRING" id="336831.WG68_10655"/>
<dbReference type="InterPro" id="IPR023827">
    <property type="entry name" value="Peptidase_S8_Asp-AS"/>
</dbReference>
<evidence type="ECO:0000256" key="2">
    <source>
        <dbReference type="ARBA" id="ARBA00022512"/>
    </source>
</evidence>
<dbReference type="PROSITE" id="PS00137">
    <property type="entry name" value="SUBTILASE_HIS"/>
    <property type="match status" value="1"/>
</dbReference>
<dbReference type="PROSITE" id="PS00138">
    <property type="entry name" value="SUBTILASE_SER"/>
    <property type="match status" value="1"/>
</dbReference>
<dbReference type="CDD" id="cd07477">
    <property type="entry name" value="Peptidases_S8_Subtilisin_subset"/>
    <property type="match status" value="1"/>
</dbReference>
<sequence length="758" mass="78516">MSKLTKPLALASCSLLALAVNSALAATDKSATIDNNRYIIKYKDSNAGQSKQNDYVLKQQKGAKDAVLAMLSDNSNKLQRQGAKIHHVLAEQRAIAAELRPGLVNLLKTDPNIEFIEVDQRRYPMMQQIPYGYPMVQADLVSDQFASNQNVCVIDSGLGLPHEDFASGNISGTNDIGTGNWFDAGGPHGTHVAGTIGALNNDVGIVGIMPNGQLNMHIIKVFNANGWGYSSTLASAVNACVTAGSTVVNMSLGGAAPNATESNAMQAAFDAGLLLIAAAGNDGNTSMSYPASYNSVVSVAAVDSTKALANFSQRNAQVELAGPGVDVRSTYPEGTALEAQLNVNSVFYDANPMSGSGSGMVSAEFADCGLAINACTDVADKVCLISRGEVAFSQKVESCQAGGGLAAIIYNNVSGNFAGTVEGTSATIPAVSLSLEDGQMLMAQLGSVANLTSGASNYGLMSGTSMASPHVAGVAALVWSHFPDCSNVEIRAALAASAEDLGAPGRDNSYGFGLVQAKDAVDYLAEYGCAGSGDGPDDPTPPGATALENGVTVSNLAGAGGDELLFTLDVPAMATDLSFVMNGGTGDADMYVKFGAEPTPGDWDCRPYLTGNNETCNFDPAQQGTYYVKLIGYTAFSGVNLTGSFIAEDEPDDPDLPDAGGETITNISVGRRAWQHYTLEVPAGMAELSVSITGGTGDADLYLKYGSTPSAGSYDCRPNRNGNEETCVITNPQAGVWHMSVYGFRAVSGLTLISAYQP</sequence>
<keyword evidence="3 9" id="KW-0645">Protease</keyword>
<dbReference type="GO" id="GO:0006508">
    <property type="term" value="P:proteolysis"/>
    <property type="evidence" value="ECO:0007669"/>
    <property type="project" value="UniProtKB-KW"/>
</dbReference>
<evidence type="ECO:0000259" key="14">
    <source>
        <dbReference type="Pfam" id="PF04151"/>
    </source>
</evidence>
<keyword evidence="6 9" id="KW-0378">Hydrolase</keyword>
<keyword evidence="8" id="KW-0865">Zymogen</keyword>
<evidence type="ECO:0000256" key="9">
    <source>
        <dbReference type="PROSITE-ProRule" id="PRU01240"/>
    </source>
</evidence>
<dbReference type="EMBL" id="LAHO01000009">
    <property type="protein sequence ID" value="KKO45492.1"/>
    <property type="molecule type" value="Genomic_DNA"/>
</dbReference>
<evidence type="ECO:0000256" key="1">
    <source>
        <dbReference type="ARBA" id="ARBA00011073"/>
    </source>
</evidence>
<dbReference type="InterPro" id="IPR037045">
    <property type="entry name" value="S8pro/Inhibitor_I9_sf"/>
</dbReference>
<evidence type="ECO:0000256" key="7">
    <source>
        <dbReference type="ARBA" id="ARBA00022825"/>
    </source>
</evidence>
<keyword evidence="2" id="KW-0964">Secreted</keyword>
<evidence type="ECO:0000256" key="3">
    <source>
        <dbReference type="ARBA" id="ARBA00022670"/>
    </source>
</evidence>
<dbReference type="AlphaFoldDB" id="A0A0M2V3Q7"/>
<feature type="active site" description="Charge relay system" evidence="9">
    <location>
        <position position="465"/>
    </location>
</feature>
<comment type="similarity">
    <text evidence="1 9 10">Belongs to the peptidase S8 family.</text>
</comment>
<evidence type="ECO:0000256" key="10">
    <source>
        <dbReference type="RuleBase" id="RU003355"/>
    </source>
</evidence>
<evidence type="ECO:0000256" key="4">
    <source>
        <dbReference type="ARBA" id="ARBA00022723"/>
    </source>
</evidence>
<keyword evidence="2" id="KW-0134">Cell wall</keyword>
<dbReference type="FunFam" id="2.60.120.380:FF:000013">
    <property type="entry name" value="Alkaline serine protease"/>
    <property type="match status" value="1"/>
</dbReference>
<dbReference type="PANTHER" id="PTHR43806">
    <property type="entry name" value="PEPTIDASE S8"/>
    <property type="match status" value="1"/>
</dbReference>
<dbReference type="RefSeq" id="WP_046557666.1">
    <property type="nucleotide sequence ID" value="NZ_LAHO01000009.1"/>
</dbReference>
<dbReference type="InterPro" id="IPR034202">
    <property type="entry name" value="Subtilisin_Carlsberg-like"/>
</dbReference>
<evidence type="ECO:0000313" key="16">
    <source>
        <dbReference type="Proteomes" id="UP000034228"/>
    </source>
</evidence>
<dbReference type="SUPFAM" id="SSF52743">
    <property type="entry name" value="Subtilisin-like"/>
    <property type="match status" value="1"/>
</dbReference>
<dbReference type="InterPro" id="IPR023828">
    <property type="entry name" value="Peptidase_S8_Ser-AS"/>
</dbReference>
<dbReference type="InterPro" id="IPR022398">
    <property type="entry name" value="Peptidase_S8_His-AS"/>
</dbReference>
<feature type="domain" description="Peptidase S8/S53" evidence="12">
    <location>
        <begin position="453"/>
        <end position="513"/>
    </location>
</feature>
<organism evidence="15 16">
    <name type="scientific">Arsukibacterium ikkense</name>
    <dbReference type="NCBI Taxonomy" id="336831"/>
    <lineage>
        <taxon>Bacteria</taxon>
        <taxon>Pseudomonadati</taxon>
        <taxon>Pseudomonadota</taxon>
        <taxon>Gammaproteobacteria</taxon>
        <taxon>Chromatiales</taxon>
        <taxon>Chromatiaceae</taxon>
        <taxon>Arsukibacterium</taxon>
    </lineage>
</organism>
<dbReference type="InterPro" id="IPR050131">
    <property type="entry name" value="Peptidase_S8_subtilisin-like"/>
</dbReference>
<protein>
    <submittedName>
        <fullName evidence="15">Peptidase S8</fullName>
    </submittedName>
</protein>
<dbReference type="Gene3D" id="2.60.120.380">
    <property type="match status" value="2"/>
</dbReference>
<dbReference type="GO" id="GO:0046872">
    <property type="term" value="F:metal ion binding"/>
    <property type="evidence" value="ECO:0007669"/>
    <property type="project" value="UniProtKB-KW"/>
</dbReference>
<feature type="active site" description="Charge relay system" evidence="9">
    <location>
        <position position="155"/>
    </location>
</feature>
<accession>A0A0M2V3Q7</accession>
<dbReference type="InterPro" id="IPR007280">
    <property type="entry name" value="Peptidase_C_arc/bac"/>
</dbReference>
<evidence type="ECO:0000259" key="13">
    <source>
        <dbReference type="Pfam" id="PF02225"/>
    </source>
</evidence>
<feature type="chain" id="PRO_5005644232" evidence="11">
    <location>
        <begin position="26"/>
        <end position="758"/>
    </location>
</feature>
<dbReference type="PRINTS" id="PR00723">
    <property type="entry name" value="SUBTILISIN"/>
</dbReference>
<evidence type="ECO:0000256" key="11">
    <source>
        <dbReference type="SAM" id="SignalP"/>
    </source>
</evidence>
<evidence type="ECO:0000259" key="12">
    <source>
        <dbReference type="Pfam" id="PF00082"/>
    </source>
</evidence>
<dbReference type="SUPFAM" id="SSF54897">
    <property type="entry name" value="Protease propeptides/inhibitors"/>
    <property type="match status" value="1"/>
</dbReference>
<dbReference type="PATRIC" id="fig|336831.14.peg.1014"/>
<dbReference type="Gene3D" id="3.30.70.80">
    <property type="entry name" value="Peptidase S8 propeptide/proteinase inhibitor I9"/>
    <property type="match status" value="1"/>
</dbReference>
<dbReference type="Pfam" id="PF02225">
    <property type="entry name" value="PA"/>
    <property type="match status" value="1"/>
</dbReference>
<feature type="domain" description="PA" evidence="13">
    <location>
        <begin position="368"/>
        <end position="441"/>
    </location>
</feature>
<dbReference type="PROSITE" id="PS51892">
    <property type="entry name" value="SUBTILASE"/>
    <property type="match status" value="1"/>
</dbReference>